<comment type="caution">
    <text evidence="1">The sequence shown here is derived from an EMBL/GenBank/DDBJ whole genome shotgun (WGS) entry which is preliminary data.</text>
</comment>
<accession>A0A1Y1ZKS3</accession>
<gene>
    <name evidence="1" type="ORF">BCR34DRAFT_654039</name>
</gene>
<dbReference type="Proteomes" id="UP000193144">
    <property type="component" value="Unassembled WGS sequence"/>
</dbReference>
<protein>
    <submittedName>
        <fullName evidence="1">Uncharacterized protein</fullName>
    </submittedName>
</protein>
<evidence type="ECO:0000313" key="2">
    <source>
        <dbReference type="Proteomes" id="UP000193144"/>
    </source>
</evidence>
<evidence type="ECO:0000313" key="1">
    <source>
        <dbReference type="EMBL" id="ORY10799.1"/>
    </source>
</evidence>
<proteinExistence type="predicted"/>
<sequence>MPLYFRTFALGLRFCQVMPFLSTFIDQGFMTIANNHTCTLHVSINESDSKHGSNPIIDLKSLVLFILDHPGVIIKFHGGESFG</sequence>
<reference evidence="1 2" key="1">
    <citation type="submission" date="2016-07" db="EMBL/GenBank/DDBJ databases">
        <title>Pervasive Adenine N6-methylation of Active Genes in Fungi.</title>
        <authorList>
            <consortium name="DOE Joint Genome Institute"/>
            <person name="Mondo S.J."/>
            <person name="Dannebaum R.O."/>
            <person name="Kuo R.C."/>
            <person name="Labutti K."/>
            <person name="Haridas S."/>
            <person name="Kuo A."/>
            <person name="Salamov A."/>
            <person name="Ahrendt S.R."/>
            <person name="Lipzen A."/>
            <person name="Sullivan W."/>
            <person name="Andreopoulos W.B."/>
            <person name="Clum A."/>
            <person name="Lindquist E."/>
            <person name="Daum C."/>
            <person name="Ramamoorthy G.K."/>
            <person name="Gryganskyi A."/>
            <person name="Culley D."/>
            <person name="Magnuson J.K."/>
            <person name="James T.Y."/>
            <person name="O'Malley M.A."/>
            <person name="Stajich J.E."/>
            <person name="Spatafora J.W."/>
            <person name="Visel A."/>
            <person name="Grigoriev I.V."/>
        </authorList>
    </citation>
    <scope>NUCLEOTIDE SEQUENCE [LARGE SCALE GENOMIC DNA]</scope>
    <source>
        <strain evidence="1 2">CBS 115471</strain>
    </source>
</reference>
<organism evidence="1 2">
    <name type="scientific">Clohesyomyces aquaticus</name>
    <dbReference type="NCBI Taxonomy" id="1231657"/>
    <lineage>
        <taxon>Eukaryota</taxon>
        <taxon>Fungi</taxon>
        <taxon>Dikarya</taxon>
        <taxon>Ascomycota</taxon>
        <taxon>Pezizomycotina</taxon>
        <taxon>Dothideomycetes</taxon>
        <taxon>Pleosporomycetidae</taxon>
        <taxon>Pleosporales</taxon>
        <taxon>Lindgomycetaceae</taxon>
        <taxon>Clohesyomyces</taxon>
    </lineage>
</organism>
<name>A0A1Y1ZKS3_9PLEO</name>
<keyword evidence="2" id="KW-1185">Reference proteome</keyword>
<dbReference type="EMBL" id="MCFA01000068">
    <property type="protein sequence ID" value="ORY10799.1"/>
    <property type="molecule type" value="Genomic_DNA"/>
</dbReference>
<dbReference type="AlphaFoldDB" id="A0A1Y1ZKS3"/>